<dbReference type="EMBL" id="JAOL01000041">
    <property type="protein sequence ID" value="EUA93795.1"/>
    <property type="molecule type" value="Genomic_DNA"/>
</dbReference>
<comment type="caution">
    <text evidence="1">The sequence shown here is derived from an EMBL/GenBank/DDBJ whole genome shotgun (WGS) entry which is preliminary data.</text>
</comment>
<gene>
    <name evidence="1" type="ORF">I551_8935</name>
</gene>
<name>A0ABN0R9N3_MYCUL</name>
<accession>A0ABN0R9N3</accession>
<proteinExistence type="predicted"/>
<protein>
    <submittedName>
        <fullName evidence="1">Dehydrogenase domain protein</fullName>
    </submittedName>
</protein>
<evidence type="ECO:0000313" key="1">
    <source>
        <dbReference type="EMBL" id="EUA93795.1"/>
    </source>
</evidence>
<reference evidence="1 2" key="1">
    <citation type="submission" date="2014-01" db="EMBL/GenBank/DDBJ databases">
        <authorList>
            <person name="Dobos K."/>
            <person name="Lenaerts A."/>
            <person name="Ordway D."/>
            <person name="DeGroote M.A."/>
            <person name="Parker T."/>
            <person name="Sizemore C."/>
            <person name="Tallon L.J."/>
            <person name="Sadzewicz L.K."/>
            <person name="Sengamalay N."/>
            <person name="Fraser C.M."/>
            <person name="Hine E."/>
            <person name="Shefchek K.A."/>
            <person name="Das S.P."/>
            <person name="Tettelin H."/>
        </authorList>
    </citation>
    <scope>NUCLEOTIDE SEQUENCE [LARGE SCALE GENOMIC DNA]</scope>
    <source>
        <strain evidence="1 2">Harvey</strain>
    </source>
</reference>
<organism evidence="1 2">
    <name type="scientific">Mycobacterium ulcerans str. Harvey</name>
    <dbReference type="NCBI Taxonomy" id="1299332"/>
    <lineage>
        <taxon>Bacteria</taxon>
        <taxon>Bacillati</taxon>
        <taxon>Actinomycetota</taxon>
        <taxon>Actinomycetes</taxon>
        <taxon>Mycobacteriales</taxon>
        <taxon>Mycobacteriaceae</taxon>
        <taxon>Mycobacterium</taxon>
        <taxon>Mycobacterium ulcerans group</taxon>
    </lineage>
</organism>
<keyword evidence="2" id="KW-1185">Reference proteome</keyword>
<sequence length="128" mass="13764">MAFALSSSSVAKFPRLCGTFTLDGYEFVTGCNDFGGGLVRHLEELGVARSSARPRRDSISANTALKCRQPCQPWQRWPAPARAFLGIPNRTQGPGQTLGQLIDGAVQDRLLMAAAAIPAYALLRSPMT</sequence>
<dbReference type="Proteomes" id="UP000020681">
    <property type="component" value="Unassembled WGS sequence"/>
</dbReference>
<evidence type="ECO:0000313" key="2">
    <source>
        <dbReference type="Proteomes" id="UP000020681"/>
    </source>
</evidence>